<proteinExistence type="predicted"/>
<evidence type="ECO:0000313" key="1">
    <source>
        <dbReference type="EMBL" id="GIY11903.1"/>
    </source>
</evidence>
<accession>A0AAV4QPD0</accession>
<keyword evidence="2" id="KW-1185">Reference proteome</keyword>
<gene>
    <name evidence="1" type="ORF">CDAR_518031</name>
</gene>
<organism evidence="1 2">
    <name type="scientific">Caerostris darwini</name>
    <dbReference type="NCBI Taxonomy" id="1538125"/>
    <lineage>
        <taxon>Eukaryota</taxon>
        <taxon>Metazoa</taxon>
        <taxon>Ecdysozoa</taxon>
        <taxon>Arthropoda</taxon>
        <taxon>Chelicerata</taxon>
        <taxon>Arachnida</taxon>
        <taxon>Araneae</taxon>
        <taxon>Araneomorphae</taxon>
        <taxon>Entelegynae</taxon>
        <taxon>Araneoidea</taxon>
        <taxon>Araneidae</taxon>
        <taxon>Caerostris</taxon>
    </lineage>
</organism>
<dbReference type="EMBL" id="BPLQ01004973">
    <property type="protein sequence ID" value="GIY11903.1"/>
    <property type="molecule type" value="Genomic_DNA"/>
</dbReference>
<dbReference type="Proteomes" id="UP001054837">
    <property type="component" value="Unassembled WGS sequence"/>
</dbReference>
<sequence length="134" mass="15256">MVNRPQIRGPIPFIQFKSSVPFEWQIGSESVVDFCARTTCYPVICKRIALKDLKNTSLNAMEAAQSFYLDDSQLIWTKDRLSEATEIGVVPREGAESRFCSKGSTRPCMTAWRAFYSVRFEVEYLGDHISIECS</sequence>
<comment type="caution">
    <text evidence="1">The sequence shown here is derived from an EMBL/GenBank/DDBJ whole genome shotgun (WGS) entry which is preliminary data.</text>
</comment>
<protein>
    <submittedName>
        <fullName evidence="1">Uncharacterized protein</fullName>
    </submittedName>
</protein>
<reference evidence="1 2" key="1">
    <citation type="submission" date="2021-06" db="EMBL/GenBank/DDBJ databases">
        <title>Caerostris darwini draft genome.</title>
        <authorList>
            <person name="Kono N."/>
            <person name="Arakawa K."/>
        </authorList>
    </citation>
    <scope>NUCLEOTIDE SEQUENCE [LARGE SCALE GENOMIC DNA]</scope>
</reference>
<dbReference type="AlphaFoldDB" id="A0AAV4QPD0"/>
<evidence type="ECO:0000313" key="2">
    <source>
        <dbReference type="Proteomes" id="UP001054837"/>
    </source>
</evidence>
<name>A0AAV4QPD0_9ARAC</name>